<dbReference type="Proteomes" id="UP001209730">
    <property type="component" value="Unassembled WGS sequence"/>
</dbReference>
<evidence type="ECO:0000256" key="1">
    <source>
        <dbReference type="SAM" id="Phobius"/>
    </source>
</evidence>
<accession>A0AB35I2A6</accession>
<feature type="transmembrane region" description="Helical" evidence="1">
    <location>
        <begin position="126"/>
        <end position="144"/>
    </location>
</feature>
<protein>
    <recommendedName>
        <fullName evidence="4">DUF3592 domain-containing protein</fullName>
    </recommendedName>
</protein>
<feature type="transmembrane region" description="Helical" evidence="1">
    <location>
        <begin position="12"/>
        <end position="34"/>
    </location>
</feature>
<evidence type="ECO:0000313" key="3">
    <source>
        <dbReference type="Proteomes" id="UP001209730"/>
    </source>
</evidence>
<name>A0AB35I2A6_MICTH</name>
<dbReference type="EMBL" id="JAPHQB010000041">
    <property type="protein sequence ID" value="MCX2803276.1"/>
    <property type="molecule type" value="Genomic_DNA"/>
</dbReference>
<proteinExistence type="predicted"/>
<dbReference type="RefSeq" id="WP_139223151.1">
    <property type="nucleotide sequence ID" value="NZ_CP130317.1"/>
</dbReference>
<evidence type="ECO:0000313" key="2">
    <source>
        <dbReference type="EMBL" id="MCX2803276.1"/>
    </source>
</evidence>
<keyword evidence="1" id="KW-0472">Membrane</keyword>
<organism evidence="2 3">
    <name type="scientific">Microbulbifer thermotolerans</name>
    <dbReference type="NCBI Taxonomy" id="252514"/>
    <lineage>
        <taxon>Bacteria</taxon>
        <taxon>Pseudomonadati</taxon>
        <taxon>Pseudomonadota</taxon>
        <taxon>Gammaproteobacteria</taxon>
        <taxon>Cellvibrionales</taxon>
        <taxon>Microbulbiferaceae</taxon>
        <taxon>Microbulbifer</taxon>
    </lineage>
</organism>
<keyword evidence="1" id="KW-1133">Transmembrane helix</keyword>
<gene>
    <name evidence="2" type="ORF">OQJ68_15915</name>
</gene>
<dbReference type="AlphaFoldDB" id="A0AB35I2A6"/>
<keyword evidence="1" id="KW-0812">Transmembrane</keyword>
<sequence>MIERLDNPSTFIGWAAILVGGVFLLLSIFLLANFPLSEDIESTRGVVERVRLRPGGKGSDTLLVSVDGKQFCYSGFWSEDVSKAIVKGSEVAISYYQAFDGGNKLVSLSIGNVIVLSKFQSLSGRIVFPSVGGLLSLFLIFVGFRDLHHLRHA</sequence>
<evidence type="ECO:0008006" key="4">
    <source>
        <dbReference type="Google" id="ProtNLM"/>
    </source>
</evidence>
<reference evidence="2" key="1">
    <citation type="submission" date="2022-11" db="EMBL/GenBank/DDBJ databases">
        <title>Chitin-degrading and fungicidal potential of chitinolytic bacterial strains from marine environment of the Pacific Ocean regions.</title>
        <authorList>
            <person name="Pentekhina I."/>
            <person name="Nedashkovskaya O."/>
            <person name="Seitkalieva A."/>
            <person name="Podvolotskaya A."/>
            <person name="Tekutyeva L."/>
            <person name="Balabanova L."/>
        </authorList>
    </citation>
    <scope>NUCLEOTIDE SEQUENCE</scope>
    <source>
        <strain evidence="2">KMM 6838</strain>
    </source>
</reference>
<comment type="caution">
    <text evidence="2">The sequence shown here is derived from an EMBL/GenBank/DDBJ whole genome shotgun (WGS) entry which is preliminary data.</text>
</comment>